<name>A0A0V1MX90_9BILA</name>
<evidence type="ECO:0000313" key="1">
    <source>
        <dbReference type="EMBL" id="KRZ76250.1"/>
    </source>
</evidence>
<evidence type="ECO:0000313" key="2">
    <source>
        <dbReference type="Proteomes" id="UP000054843"/>
    </source>
</evidence>
<proteinExistence type="predicted"/>
<organism evidence="1 2">
    <name type="scientific">Trichinella papuae</name>
    <dbReference type="NCBI Taxonomy" id="268474"/>
    <lineage>
        <taxon>Eukaryota</taxon>
        <taxon>Metazoa</taxon>
        <taxon>Ecdysozoa</taxon>
        <taxon>Nematoda</taxon>
        <taxon>Enoplea</taxon>
        <taxon>Dorylaimia</taxon>
        <taxon>Trichinellida</taxon>
        <taxon>Trichinellidae</taxon>
        <taxon>Trichinella</taxon>
    </lineage>
</organism>
<keyword evidence="2" id="KW-1185">Reference proteome</keyword>
<reference evidence="1 2" key="1">
    <citation type="submission" date="2015-01" db="EMBL/GenBank/DDBJ databases">
        <title>Evolution of Trichinella species and genotypes.</title>
        <authorList>
            <person name="Korhonen P.K."/>
            <person name="Edoardo P."/>
            <person name="Giuseppe L.R."/>
            <person name="Gasser R.B."/>
        </authorList>
    </citation>
    <scope>NUCLEOTIDE SEQUENCE [LARGE SCALE GENOMIC DNA]</scope>
    <source>
        <strain evidence="1">ISS1980</strain>
    </source>
</reference>
<dbReference type="EMBL" id="JYDO01000030">
    <property type="protein sequence ID" value="KRZ76250.1"/>
    <property type="molecule type" value="Genomic_DNA"/>
</dbReference>
<dbReference type="AlphaFoldDB" id="A0A0V1MX90"/>
<accession>A0A0V1MX90</accession>
<protein>
    <submittedName>
        <fullName evidence="1">Uncharacterized protein</fullName>
    </submittedName>
</protein>
<sequence>MQHSANGRPALYIVLFGRDIFSAATSHSSSVLLNDEQYSIQKKLICFVCLFYFHFLQMAPHNSQLDKEKASLNEVKTYFVFFRSFQVKGDGGVFRAKSKNSVKRRLAAPFLASRGRFFFQKVLDCGGYPYGLAVPPPLSRTTALLLVFQASQPRSPCACLPEFHVTTFDFFSIELIDSILQFNTSALALLNRRIESEATLAYA</sequence>
<comment type="caution">
    <text evidence="1">The sequence shown here is derived from an EMBL/GenBank/DDBJ whole genome shotgun (WGS) entry which is preliminary data.</text>
</comment>
<dbReference type="Proteomes" id="UP000054843">
    <property type="component" value="Unassembled WGS sequence"/>
</dbReference>
<gene>
    <name evidence="1" type="ORF">T10_1234</name>
</gene>